<reference evidence="2 3" key="1">
    <citation type="submission" date="2017-07" db="EMBL/GenBank/DDBJ databases">
        <authorList>
            <person name="Talla V."/>
            <person name="Backstrom N."/>
        </authorList>
    </citation>
    <scope>NUCLEOTIDE SEQUENCE [LARGE SCALE GENOMIC DNA]</scope>
</reference>
<dbReference type="EMBL" id="FZQP02005055">
    <property type="protein sequence ID" value="VVD00907.1"/>
    <property type="molecule type" value="Genomic_DNA"/>
</dbReference>
<evidence type="ECO:0000256" key="1">
    <source>
        <dbReference type="SAM" id="Phobius"/>
    </source>
</evidence>
<keyword evidence="1" id="KW-1133">Transmembrane helix</keyword>
<dbReference type="Proteomes" id="UP000324832">
    <property type="component" value="Unassembled WGS sequence"/>
</dbReference>
<feature type="transmembrane region" description="Helical" evidence="1">
    <location>
        <begin position="19"/>
        <end position="39"/>
    </location>
</feature>
<accession>A0A5E4QT80</accession>
<dbReference type="AlphaFoldDB" id="A0A5E4QT80"/>
<protein>
    <submittedName>
        <fullName evidence="2">Uncharacterized protein</fullName>
    </submittedName>
</protein>
<keyword evidence="1" id="KW-0472">Membrane</keyword>
<organism evidence="2 3">
    <name type="scientific">Leptidea sinapis</name>
    <dbReference type="NCBI Taxonomy" id="189913"/>
    <lineage>
        <taxon>Eukaryota</taxon>
        <taxon>Metazoa</taxon>
        <taxon>Ecdysozoa</taxon>
        <taxon>Arthropoda</taxon>
        <taxon>Hexapoda</taxon>
        <taxon>Insecta</taxon>
        <taxon>Pterygota</taxon>
        <taxon>Neoptera</taxon>
        <taxon>Endopterygota</taxon>
        <taxon>Lepidoptera</taxon>
        <taxon>Glossata</taxon>
        <taxon>Ditrysia</taxon>
        <taxon>Papilionoidea</taxon>
        <taxon>Pieridae</taxon>
        <taxon>Dismorphiinae</taxon>
        <taxon>Leptidea</taxon>
    </lineage>
</organism>
<evidence type="ECO:0000313" key="3">
    <source>
        <dbReference type="Proteomes" id="UP000324832"/>
    </source>
</evidence>
<name>A0A5E4QT80_9NEOP</name>
<gene>
    <name evidence="2" type="ORF">LSINAPIS_LOCUS11452</name>
</gene>
<keyword evidence="3" id="KW-1185">Reference proteome</keyword>
<keyword evidence="1" id="KW-0812">Transmembrane</keyword>
<evidence type="ECO:0000313" key="2">
    <source>
        <dbReference type="EMBL" id="VVD00907.1"/>
    </source>
</evidence>
<proteinExistence type="predicted"/>
<sequence>MAVNVCSCSVILSPNKKSILGFGMGSPILYFILFVGFLVSMSSADTEMTCVNVKNIFEKKGMLTMIDLQEQANSELTAADNPICGWERGEGGKL</sequence>